<feature type="transmembrane region" description="Helical" evidence="1">
    <location>
        <begin position="301"/>
        <end position="319"/>
    </location>
</feature>
<protein>
    <submittedName>
        <fullName evidence="2">Uncharacterized protein</fullName>
    </submittedName>
</protein>
<evidence type="ECO:0000313" key="3">
    <source>
        <dbReference type="Proteomes" id="UP001623330"/>
    </source>
</evidence>
<sequence>MILLQYYWTTALSNHLMKFNFTALAIFICYFNIACSFQFEDRTSKLRTIYRIEKSITNKWEDQVQMKLLVLNGQGFSYPKLQTSTNLENSYFEYLIKELINKYEKTLLVLRPEYTEEDKDLILSFQHYIASIKENATTLANIFKDSTWTEQKTFVNSIKTTTTSLVEYLSMRMDFIRFKAQQSDESFSDLINELSIIMEESKSAFISAIKTYKVLSSGSTEWVNNLINKALSAVKINSEQTLVVKQLGSQICPECDEQRQSEIEAEHTWQVIYLRATVSLLIKAVALTVFCVSIYAPSCAFGLVAYTIKANVIFYIIYLDAIKTTLGKWI</sequence>
<name>A0ABR4NMK9_9SACH</name>
<gene>
    <name evidence="2" type="ORF">RNJ44_02122</name>
</gene>
<evidence type="ECO:0000313" key="2">
    <source>
        <dbReference type="EMBL" id="KAL3229035.1"/>
    </source>
</evidence>
<accession>A0ABR4NMK9</accession>
<feature type="transmembrane region" description="Helical" evidence="1">
    <location>
        <begin position="272"/>
        <end position="295"/>
    </location>
</feature>
<reference evidence="2 3" key="1">
    <citation type="submission" date="2024-05" db="EMBL/GenBank/DDBJ databases">
        <title>Long read based assembly of the Candida bracarensis genome reveals expanded adhesin content.</title>
        <authorList>
            <person name="Marcet-Houben M."/>
            <person name="Ksiezopolska E."/>
            <person name="Gabaldon T."/>
        </authorList>
    </citation>
    <scope>NUCLEOTIDE SEQUENCE [LARGE SCALE GENOMIC DNA]</scope>
    <source>
        <strain evidence="2 3">CBM6</strain>
    </source>
</reference>
<proteinExistence type="predicted"/>
<dbReference type="Proteomes" id="UP001623330">
    <property type="component" value="Unassembled WGS sequence"/>
</dbReference>
<keyword evidence="1" id="KW-0812">Transmembrane</keyword>
<comment type="caution">
    <text evidence="2">The sequence shown here is derived from an EMBL/GenBank/DDBJ whole genome shotgun (WGS) entry which is preliminary data.</text>
</comment>
<keyword evidence="1" id="KW-1133">Transmembrane helix</keyword>
<dbReference type="EMBL" id="JBEVYD010000012">
    <property type="protein sequence ID" value="KAL3229035.1"/>
    <property type="molecule type" value="Genomic_DNA"/>
</dbReference>
<organism evidence="2 3">
    <name type="scientific">Nakaseomyces bracarensis</name>
    <dbReference type="NCBI Taxonomy" id="273131"/>
    <lineage>
        <taxon>Eukaryota</taxon>
        <taxon>Fungi</taxon>
        <taxon>Dikarya</taxon>
        <taxon>Ascomycota</taxon>
        <taxon>Saccharomycotina</taxon>
        <taxon>Saccharomycetes</taxon>
        <taxon>Saccharomycetales</taxon>
        <taxon>Saccharomycetaceae</taxon>
        <taxon>Nakaseomyces</taxon>
    </lineage>
</organism>
<evidence type="ECO:0000256" key="1">
    <source>
        <dbReference type="SAM" id="Phobius"/>
    </source>
</evidence>
<feature type="transmembrane region" description="Helical" evidence="1">
    <location>
        <begin position="20"/>
        <end position="39"/>
    </location>
</feature>
<keyword evidence="1" id="KW-0472">Membrane</keyword>
<keyword evidence="3" id="KW-1185">Reference proteome</keyword>